<evidence type="ECO:0000313" key="10">
    <source>
        <dbReference type="Proteomes" id="UP000636709"/>
    </source>
</evidence>
<feature type="domain" description="Disease resistance N-terminal" evidence="7">
    <location>
        <begin position="8"/>
        <end position="92"/>
    </location>
</feature>
<comment type="similarity">
    <text evidence="1">Belongs to the disease resistance NB-LRR family.</text>
</comment>
<dbReference type="EMBL" id="JACEFO010002804">
    <property type="protein sequence ID" value="KAF8648866.1"/>
    <property type="molecule type" value="Genomic_DNA"/>
</dbReference>
<dbReference type="Pfam" id="PF18052">
    <property type="entry name" value="Rx_N"/>
    <property type="match status" value="1"/>
</dbReference>
<gene>
    <name evidence="9" type="ORF">HU200_064569</name>
</gene>
<dbReference type="Gene3D" id="3.80.10.10">
    <property type="entry name" value="Ribonuclease Inhibitor"/>
    <property type="match status" value="1"/>
</dbReference>
<dbReference type="InterPro" id="IPR055414">
    <property type="entry name" value="LRR_R13L4/SHOC2-like"/>
</dbReference>
<accession>A0A835A5E7</accession>
<feature type="domain" description="Disease resistance R13L4/SHOC-2-like LRR" evidence="8">
    <location>
        <begin position="255"/>
        <end position="564"/>
    </location>
</feature>
<dbReference type="AlphaFoldDB" id="A0A835A5E7"/>
<keyword evidence="2" id="KW-0433">Leucine-rich repeat</keyword>
<keyword evidence="6" id="KW-0175">Coiled coil</keyword>
<dbReference type="Proteomes" id="UP000636709">
    <property type="component" value="Unassembled WGS sequence"/>
</dbReference>
<evidence type="ECO:0000256" key="4">
    <source>
        <dbReference type="ARBA" id="ARBA00022741"/>
    </source>
</evidence>
<keyword evidence="5" id="KW-0611">Plant defense</keyword>
<evidence type="ECO:0000256" key="3">
    <source>
        <dbReference type="ARBA" id="ARBA00022737"/>
    </source>
</evidence>
<dbReference type="PANTHER" id="PTHR47186">
    <property type="entry name" value="LEUCINE-RICH REPEAT-CONTAINING PROTEIN 57"/>
    <property type="match status" value="1"/>
</dbReference>
<dbReference type="InterPro" id="IPR038005">
    <property type="entry name" value="RX-like_CC"/>
</dbReference>
<dbReference type="Gene3D" id="1.20.5.4130">
    <property type="match status" value="1"/>
</dbReference>
<reference evidence="9" key="1">
    <citation type="submission" date="2020-07" db="EMBL/GenBank/DDBJ databases">
        <title>Genome sequence and genetic diversity analysis of an under-domesticated orphan crop, white fonio (Digitaria exilis).</title>
        <authorList>
            <person name="Bennetzen J.L."/>
            <person name="Chen S."/>
            <person name="Ma X."/>
            <person name="Wang X."/>
            <person name="Yssel A.E.J."/>
            <person name="Chaluvadi S.R."/>
            <person name="Johnson M."/>
            <person name="Gangashetty P."/>
            <person name="Hamidou F."/>
            <person name="Sanogo M.D."/>
            <person name="Zwaenepoel A."/>
            <person name="Wallace J."/>
            <person name="Van De Peer Y."/>
            <person name="Van Deynze A."/>
        </authorList>
    </citation>
    <scope>NUCLEOTIDE SEQUENCE</scope>
    <source>
        <tissue evidence="9">Leaves</tissue>
    </source>
</reference>
<dbReference type="GO" id="GO:0006952">
    <property type="term" value="P:defense response"/>
    <property type="evidence" value="ECO:0007669"/>
    <property type="project" value="UniProtKB-KW"/>
</dbReference>
<keyword evidence="3" id="KW-0677">Repeat</keyword>
<evidence type="ECO:0000313" key="9">
    <source>
        <dbReference type="EMBL" id="KAF8648866.1"/>
    </source>
</evidence>
<evidence type="ECO:0000259" key="8">
    <source>
        <dbReference type="Pfam" id="PF23598"/>
    </source>
</evidence>
<evidence type="ECO:0000256" key="2">
    <source>
        <dbReference type="ARBA" id="ARBA00022614"/>
    </source>
</evidence>
<dbReference type="OrthoDB" id="689810at2759"/>
<name>A0A835A5E7_9POAL</name>
<dbReference type="SUPFAM" id="SSF52047">
    <property type="entry name" value="RNI-like"/>
    <property type="match status" value="1"/>
</dbReference>
<dbReference type="Gene3D" id="1.10.8.430">
    <property type="entry name" value="Helical domain of apoptotic protease-activating factors"/>
    <property type="match status" value="1"/>
</dbReference>
<organism evidence="9 10">
    <name type="scientific">Digitaria exilis</name>
    <dbReference type="NCBI Taxonomy" id="1010633"/>
    <lineage>
        <taxon>Eukaryota</taxon>
        <taxon>Viridiplantae</taxon>
        <taxon>Streptophyta</taxon>
        <taxon>Embryophyta</taxon>
        <taxon>Tracheophyta</taxon>
        <taxon>Spermatophyta</taxon>
        <taxon>Magnoliopsida</taxon>
        <taxon>Liliopsida</taxon>
        <taxon>Poales</taxon>
        <taxon>Poaceae</taxon>
        <taxon>PACMAD clade</taxon>
        <taxon>Panicoideae</taxon>
        <taxon>Panicodae</taxon>
        <taxon>Paniceae</taxon>
        <taxon>Anthephorinae</taxon>
        <taxon>Digitaria</taxon>
    </lineage>
</organism>
<sequence length="601" mass="68167">MQVVTGALPSLLPKLADLLIGEYNLQKEVKGGIIFLQAELETMKAALEEISETPPDKLSKVDKIWARDVKELSYDIEDKIDAFMVRCKGQDSRLAEEQHGLRKIITRSHNLLTQPNIRRKIATDIRDIKSRVMEMKSLCLHNSRILLYRRIYGHQGKDECPDEELEEVSDKILTKCAGVPLAILTVASLLATKGRSKWDWYQVYNSIGTENFITTLLNDYVGNTYQPQKAIRRLSLQNSKVDHRGTHGATASMEQVRSAVVFSSAVNLIPAVSRFRVLRVLHMENCDLSHGYKLKHIGKLVHLRCLGLRSTNIVELPEEIGNLQELQMLDISNNAVPALPFTIVRLRQQLKCLYIGGRDMRSSLTPSGIRHLTFLEELSSLYIEDSVATIEEMGCLTGLRVLDVACIILSTVRGELLVQSLNKLQNVQNLSIRLYGASGPLKGLTGPPSLRSLKVTRYMFPKLPAWINPSHVENLSLLEIEVHELQPEDLKTLGKFPVLRYLHMCLEKRRRSDAPTREFVVCACSFPCLLRYRLEGDYGRVVFQQGAMPNLTSLELHIYSRVWRAWEPTGALRTCRRSWTFMSAFEKEIAAAQGRRKLGLR</sequence>
<dbReference type="InterPro" id="IPR032675">
    <property type="entry name" value="LRR_dom_sf"/>
</dbReference>
<dbReference type="InterPro" id="IPR042197">
    <property type="entry name" value="Apaf_helical"/>
</dbReference>
<dbReference type="InterPro" id="IPR027417">
    <property type="entry name" value="P-loop_NTPase"/>
</dbReference>
<evidence type="ECO:0000259" key="7">
    <source>
        <dbReference type="Pfam" id="PF18052"/>
    </source>
</evidence>
<dbReference type="Pfam" id="PF23598">
    <property type="entry name" value="LRR_14"/>
    <property type="match status" value="1"/>
</dbReference>
<dbReference type="PANTHER" id="PTHR47186:SF22">
    <property type="entry name" value="OS11G0589401 PROTEIN"/>
    <property type="match status" value="1"/>
</dbReference>
<dbReference type="GO" id="GO:0043531">
    <property type="term" value="F:ADP binding"/>
    <property type="evidence" value="ECO:0007669"/>
    <property type="project" value="InterPro"/>
</dbReference>
<dbReference type="GO" id="GO:0051707">
    <property type="term" value="P:response to other organism"/>
    <property type="evidence" value="ECO:0007669"/>
    <property type="project" value="UniProtKB-ARBA"/>
</dbReference>
<dbReference type="SUPFAM" id="SSF52540">
    <property type="entry name" value="P-loop containing nucleoside triphosphate hydrolases"/>
    <property type="match status" value="1"/>
</dbReference>
<protein>
    <submittedName>
        <fullName evidence="9">Uncharacterized protein</fullName>
    </submittedName>
</protein>
<evidence type="ECO:0000256" key="1">
    <source>
        <dbReference type="ARBA" id="ARBA00008894"/>
    </source>
</evidence>
<dbReference type="InterPro" id="IPR041118">
    <property type="entry name" value="Rx_N"/>
</dbReference>
<dbReference type="CDD" id="cd14798">
    <property type="entry name" value="RX-CC_like"/>
    <property type="match status" value="1"/>
</dbReference>
<proteinExistence type="inferred from homology"/>
<evidence type="ECO:0000256" key="6">
    <source>
        <dbReference type="ARBA" id="ARBA00023054"/>
    </source>
</evidence>
<evidence type="ECO:0000256" key="5">
    <source>
        <dbReference type="ARBA" id="ARBA00022821"/>
    </source>
</evidence>
<keyword evidence="10" id="KW-1185">Reference proteome</keyword>
<comment type="caution">
    <text evidence="9">The sequence shown here is derived from an EMBL/GenBank/DDBJ whole genome shotgun (WGS) entry which is preliminary data.</text>
</comment>
<keyword evidence="4" id="KW-0547">Nucleotide-binding</keyword>